<reference evidence="1" key="1">
    <citation type="submission" date="2021-02" db="EMBL/GenBank/DDBJ databases">
        <authorList>
            <consortium name="DOE Joint Genome Institute"/>
            <person name="Ahrendt S."/>
            <person name="Looney B.P."/>
            <person name="Miyauchi S."/>
            <person name="Morin E."/>
            <person name="Drula E."/>
            <person name="Courty P.E."/>
            <person name="Chicoki N."/>
            <person name="Fauchery L."/>
            <person name="Kohler A."/>
            <person name="Kuo A."/>
            <person name="Labutti K."/>
            <person name="Pangilinan J."/>
            <person name="Lipzen A."/>
            <person name="Riley R."/>
            <person name="Andreopoulos W."/>
            <person name="He G."/>
            <person name="Johnson J."/>
            <person name="Barry K.W."/>
            <person name="Grigoriev I.V."/>
            <person name="Nagy L."/>
            <person name="Hibbett D."/>
            <person name="Henrissat B."/>
            <person name="Matheny P.B."/>
            <person name="Labbe J."/>
            <person name="Martin F."/>
        </authorList>
    </citation>
    <scope>NUCLEOTIDE SEQUENCE</scope>
    <source>
        <strain evidence="1">FP105234-sp</strain>
    </source>
</reference>
<keyword evidence="2" id="KW-1185">Reference proteome</keyword>
<reference evidence="1" key="2">
    <citation type="journal article" date="2022" name="New Phytol.">
        <title>Evolutionary transition to the ectomycorrhizal habit in the genomes of a hyperdiverse lineage of mushroom-forming fungi.</title>
        <authorList>
            <person name="Looney B."/>
            <person name="Miyauchi S."/>
            <person name="Morin E."/>
            <person name="Drula E."/>
            <person name="Courty P.E."/>
            <person name="Kohler A."/>
            <person name="Kuo A."/>
            <person name="LaButti K."/>
            <person name="Pangilinan J."/>
            <person name="Lipzen A."/>
            <person name="Riley R."/>
            <person name="Andreopoulos W."/>
            <person name="He G."/>
            <person name="Johnson J."/>
            <person name="Nolan M."/>
            <person name="Tritt A."/>
            <person name="Barry K.W."/>
            <person name="Grigoriev I.V."/>
            <person name="Nagy L.G."/>
            <person name="Hibbett D."/>
            <person name="Henrissat B."/>
            <person name="Matheny P.B."/>
            <person name="Labbe J."/>
            <person name="Martin F.M."/>
        </authorList>
    </citation>
    <scope>NUCLEOTIDE SEQUENCE</scope>
    <source>
        <strain evidence="1">FP105234-sp</strain>
    </source>
</reference>
<accession>A0ACB8RD42</accession>
<proteinExistence type="predicted"/>
<dbReference type="EMBL" id="MU276087">
    <property type="protein sequence ID" value="KAI0042034.1"/>
    <property type="molecule type" value="Genomic_DNA"/>
</dbReference>
<organism evidence="1 2">
    <name type="scientific">Auriscalpium vulgare</name>
    <dbReference type="NCBI Taxonomy" id="40419"/>
    <lineage>
        <taxon>Eukaryota</taxon>
        <taxon>Fungi</taxon>
        <taxon>Dikarya</taxon>
        <taxon>Basidiomycota</taxon>
        <taxon>Agaricomycotina</taxon>
        <taxon>Agaricomycetes</taxon>
        <taxon>Russulales</taxon>
        <taxon>Auriscalpiaceae</taxon>
        <taxon>Auriscalpium</taxon>
    </lineage>
</organism>
<comment type="caution">
    <text evidence="1">The sequence shown here is derived from an EMBL/GenBank/DDBJ whole genome shotgun (WGS) entry which is preliminary data.</text>
</comment>
<sequence length="1324" mass="147974">MSVSRFFHNISLPKLKRGRSADELGRPGKSQSPTDSATRRPAPRALTLATPGDLGLSTSSTLRNSSPLSTNNEPTSADGYVASPETDATGEPDLVPETSSPPVGAFTSTLVVAWDQVKNGPESAPGSSRVVNATGELEVTPLAEDSVDAALNVKNTYAPLVTAAVTVFEDSGIAQHIEDGIDHFFEGMPVFMNALDAVAEVHPFIAVAVMAFKTVYTLEVKRRGNEKKVIALYVEMKDMMAVLLQLQDIRDEKVVAPDKTTIEDRLKSLVEKTAEDIKACSNACDTYCKKKLLAKVFQGPLWDTKLLSFVDVFEKRRTAIEFALSIHTTETLEAMTAKLSNVDNSTKQVNAKIDVLMTMFETLVSKEQKTVAEIVAANGGAKAVRNNDKMLATLDEAVAKATQDSDIRSTGPAALEELRDDLMDDPESAVAKNMAVFSRKFEIQKRQIIDEIALVVRRETDRIIQEVKTGAHDRILDKSIHDIWKEMGWRGNVKARHFVLALRDYYLEKMQDEAPKIKGITVMKDDRTDTDAWAIKFIDVMHLQRILEAFDDDASGFITVSEMNRFTSGRPIDWSLPHWIAYWAIGWRSTIINYAKKIEMLFSKMESVHAKLLPANRQPVDQYDSFVWDAVHLLSATVKNAQIGPHQDKFAKYVEAEENRLRENLKAVDFYIDDDNTLTLITGIGRIEKTAFPLIYLLLERHYEIMKIGTTKVLSPREIIDAGNSIGHVSNALRIRTRDLQNIFTQQKMDVAKHFESFACGVFKYFYKESDLWTPEYLKSLGSDFVPYDGSKEELKPDEILRFPFQDELALDVRAYQYHIHMEPEEHLHASVEADATVVAPLKDILGQWYGAHYLEDERRGRSGESLEAITLTAGDGEGNIKGTGYSCKGHFDIEGTCTTNAEGATEVSFALTFGGTHWTKLVFQGQLHRDSDTMSGNWAASRTPTESMGLLVYKKNVTPEHLAFYPPPWALKENRARALWTFAIESIRLDIRRARWSWTYFKERRDTWKIYSNYFLRWMYCGTPLTDEETTQLGNLGLRIIPSDACFYGSRVERIKATTAIHENAWCDVCDGRIGGARIICLDCDVKKDNTFNTLDLCDSENCVNSVVTVETRTDLPAPHLPTHHVFKVRTTILGRQLGKLDRKARESLKEVEPLCVLLSARKAAGEATATPGSSSSALQQALAPQAPRPMSQASKRLSTATTATNVEENPVPSCGVCNGMLALPCWCCFHCNGDKLYICKACDDKGVPKLKGHPEHTEEHALVRCQEAIPTEEKVSVEQRLSTLENRMGNIEDRMSKIEQVLLHVAEVLKTENKTANFTLPA</sequence>
<gene>
    <name evidence="1" type="ORF">FA95DRAFT_1564728</name>
</gene>
<evidence type="ECO:0000313" key="2">
    <source>
        <dbReference type="Proteomes" id="UP000814033"/>
    </source>
</evidence>
<evidence type="ECO:0000313" key="1">
    <source>
        <dbReference type="EMBL" id="KAI0042034.1"/>
    </source>
</evidence>
<protein>
    <submittedName>
        <fullName evidence="1">Uncharacterized protein</fullName>
    </submittedName>
</protein>
<dbReference type="Proteomes" id="UP000814033">
    <property type="component" value="Unassembled WGS sequence"/>
</dbReference>
<name>A0ACB8RD42_9AGAM</name>